<feature type="compositionally biased region" description="Low complexity" evidence="12">
    <location>
        <begin position="588"/>
        <end position="611"/>
    </location>
</feature>
<organism evidence="14 15">
    <name type="scientific">Petrolisthes cinctipes</name>
    <name type="common">Flat porcelain crab</name>
    <dbReference type="NCBI Taxonomy" id="88211"/>
    <lineage>
        <taxon>Eukaryota</taxon>
        <taxon>Metazoa</taxon>
        <taxon>Ecdysozoa</taxon>
        <taxon>Arthropoda</taxon>
        <taxon>Crustacea</taxon>
        <taxon>Multicrustacea</taxon>
        <taxon>Malacostraca</taxon>
        <taxon>Eumalacostraca</taxon>
        <taxon>Eucarida</taxon>
        <taxon>Decapoda</taxon>
        <taxon>Pleocyemata</taxon>
        <taxon>Anomura</taxon>
        <taxon>Galatheoidea</taxon>
        <taxon>Porcellanidae</taxon>
        <taxon>Petrolisthes</taxon>
    </lineage>
</organism>
<evidence type="ECO:0000256" key="11">
    <source>
        <dbReference type="RuleBase" id="RU362091"/>
    </source>
</evidence>
<feature type="transmembrane region" description="Helical" evidence="13">
    <location>
        <begin position="282"/>
        <end position="307"/>
    </location>
</feature>
<evidence type="ECO:0000313" key="14">
    <source>
        <dbReference type="EMBL" id="KAK3863993.1"/>
    </source>
</evidence>
<evidence type="ECO:0000313" key="15">
    <source>
        <dbReference type="Proteomes" id="UP001286313"/>
    </source>
</evidence>
<evidence type="ECO:0000256" key="8">
    <source>
        <dbReference type="ARBA" id="ARBA00023065"/>
    </source>
</evidence>
<accession>A0AAE1K691</accession>
<feature type="transmembrane region" description="Helical" evidence="13">
    <location>
        <begin position="422"/>
        <end position="446"/>
    </location>
</feature>
<evidence type="ECO:0000256" key="9">
    <source>
        <dbReference type="ARBA" id="ARBA00023136"/>
    </source>
</evidence>
<evidence type="ECO:0000256" key="1">
    <source>
        <dbReference type="ARBA" id="ARBA00004651"/>
    </source>
</evidence>
<gene>
    <name evidence="14" type="ORF">Pcinc_030258</name>
</gene>
<keyword evidence="5 13" id="KW-0812">Transmembrane</keyword>
<reference evidence="14" key="1">
    <citation type="submission" date="2023-10" db="EMBL/GenBank/DDBJ databases">
        <title>Genome assemblies of two species of porcelain crab, Petrolisthes cinctipes and Petrolisthes manimaculis (Anomura: Porcellanidae).</title>
        <authorList>
            <person name="Angst P."/>
        </authorList>
    </citation>
    <scope>NUCLEOTIDE SEQUENCE</scope>
    <source>
        <strain evidence="14">PB745_01</strain>
        <tissue evidence="14">Gill</tissue>
    </source>
</reference>
<evidence type="ECO:0000256" key="13">
    <source>
        <dbReference type="SAM" id="Phobius"/>
    </source>
</evidence>
<keyword evidence="3" id="KW-0813">Transport</keyword>
<comment type="subcellular location">
    <subcellularLocation>
        <location evidence="1">Cell membrane</location>
        <topology evidence="1">Multi-pass membrane protein</topology>
    </subcellularLocation>
</comment>
<feature type="transmembrane region" description="Helical" evidence="13">
    <location>
        <begin position="458"/>
        <end position="478"/>
    </location>
</feature>
<dbReference type="GO" id="GO:0006814">
    <property type="term" value="P:sodium ion transport"/>
    <property type="evidence" value="ECO:0007669"/>
    <property type="project" value="UniProtKB-KW"/>
</dbReference>
<evidence type="ECO:0000256" key="3">
    <source>
        <dbReference type="ARBA" id="ARBA00022448"/>
    </source>
</evidence>
<feature type="transmembrane region" description="Helical" evidence="13">
    <location>
        <begin position="16"/>
        <end position="35"/>
    </location>
</feature>
<name>A0AAE1K691_PETCI</name>
<feature type="transmembrane region" description="Helical" evidence="13">
    <location>
        <begin position="130"/>
        <end position="154"/>
    </location>
</feature>
<feature type="transmembrane region" description="Helical" evidence="13">
    <location>
        <begin position="47"/>
        <end position="71"/>
    </location>
</feature>
<feature type="transmembrane region" description="Helical" evidence="13">
    <location>
        <begin position="242"/>
        <end position="261"/>
    </location>
</feature>
<dbReference type="AlphaFoldDB" id="A0AAE1K691"/>
<proteinExistence type="inferred from homology"/>
<dbReference type="GO" id="GO:0015293">
    <property type="term" value="F:symporter activity"/>
    <property type="evidence" value="ECO:0007669"/>
    <property type="project" value="TreeGrafter"/>
</dbReference>
<dbReference type="GO" id="GO:0005886">
    <property type="term" value="C:plasma membrane"/>
    <property type="evidence" value="ECO:0007669"/>
    <property type="project" value="UniProtKB-SubCell"/>
</dbReference>
<keyword evidence="10" id="KW-0739">Sodium transport</keyword>
<dbReference type="PANTHER" id="PTHR42985:SF40">
    <property type="entry name" value="LD47995P-RELATED"/>
    <property type="match status" value="1"/>
</dbReference>
<evidence type="ECO:0000256" key="10">
    <source>
        <dbReference type="ARBA" id="ARBA00023201"/>
    </source>
</evidence>
<keyword evidence="6 13" id="KW-1133">Transmembrane helix</keyword>
<dbReference type="Gene3D" id="1.20.1730.10">
    <property type="entry name" value="Sodium/glucose cotransporter"/>
    <property type="match status" value="1"/>
</dbReference>
<feature type="transmembrane region" description="Helical" evidence="13">
    <location>
        <begin position="191"/>
        <end position="209"/>
    </location>
</feature>
<evidence type="ECO:0000256" key="7">
    <source>
        <dbReference type="ARBA" id="ARBA00023053"/>
    </source>
</evidence>
<dbReference type="Proteomes" id="UP001286313">
    <property type="component" value="Unassembled WGS sequence"/>
</dbReference>
<evidence type="ECO:0000256" key="2">
    <source>
        <dbReference type="ARBA" id="ARBA00006434"/>
    </source>
</evidence>
<feature type="region of interest" description="Disordered" evidence="12">
    <location>
        <begin position="574"/>
        <end position="611"/>
    </location>
</feature>
<keyword evidence="9 13" id="KW-0472">Membrane</keyword>
<evidence type="ECO:0000256" key="12">
    <source>
        <dbReference type="SAM" id="MobiDB-lite"/>
    </source>
</evidence>
<keyword evidence="15" id="KW-1185">Reference proteome</keyword>
<feature type="transmembrane region" description="Helical" evidence="13">
    <location>
        <begin position="160"/>
        <end position="179"/>
    </location>
</feature>
<evidence type="ECO:0000256" key="4">
    <source>
        <dbReference type="ARBA" id="ARBA00022475"/>
    </source>
</evidence>
<dbReference type="Pfam" id="PF00474">
    <property type="entry name" value="SSF"/>
    <property type="match status" value="1"/>
</dbReference>
<feature type="transmembrane region" description="Helical" evidence="13">
    <location>
        <begin position="335"/>
        <end position="355"/>
    </location>
</feature>
<dbReference type="InterPro" id="IPR038377">
    <property type="entry name" value="Na/Glc_symporter_sf"/>
</dbReference>
<feature type="transmembrane region" description="Helical" evidence="13">
    <location>
        <begin position="83"/>
        <end position="109"/>
    </location>
</feature>
<keyword evidence="7" id="KW-0915">Sodium</keyword>
<dbReference type="EMBL" id="JAWQEG010003887">
    <property type="protein sequence ID" value="KAK3863993.1"/>
    <property type="molecule type" value="Genomic_DNA"/>
</dbReference>
<dbReference type="PANTHER" id="PTHR42985">
    <property type="entry name" value="SODIUM-COUPLED MONOCARBOXYLATE TRANSPORTER"/>
    <property type="match status" value="1"/>
</dbReference>
<comment type="caution">
    <text evidence="14">The sequence shown here is derived from an EMBL/GenBank/DDBJ whole genome shotgun (WGS) entry which is preliminary data.</text>
</comment>
<comment type="similarity">
    <text evidence="2 11">Belongs to the sodium:solute symporter (SSF) (TC 2.A.21) family.</text>
</comment>
<dbReference type="NCBIfam" id="TIGR00813">
    <property type="entry name" value="sss"/>
    <property type="match status" value="1"/>
</dbReference>
<protein>
    <recommendedName>
        <fullName evidence="16">Sodium-coupled monocarboxylate transporter 1</fullName>
    </recommendedName>
</protein>
<dbReference type="InterPro" id="IPR001734">
    <property type="entry name" value="Na/solute_symporter"/>
</dbReference>
<keyword evidence="4" id="KW-1003">Cell membrane</keyword>
<keyword evidence="8" id="KW-0406">Ion transport</keyword>
<feature type="transmembrane region" description="Helical" evidence="13">
    <location>
        <begin position="523"/>
        <end position="547"/>
    </location>
</feature>
<dbReference type="PROSITE" id="PS50283">
    <property type="entry name" value="NA_SOLUT_SYMP_3"/>
    <property type="match status" value="1"/>
</dbReference>
<dbReference type="InterPro" id="IPR051163">
    <property type="entry name" value="Sodium:Solute_Symporter_SSF"/>
</dbReference>
<evidence type="ECO:0000256" key="5">
    <source>
        <dbReference type="ARBA" id="ARBA00022692"/>
    </source>
</evidence>
<sequence>MSEEVAARMTFSPLDYAVFSVMLLLSLLVGLYFAVRSRHKANEEFLVGNRSLTCFPVSMSLVVTYISAIAIQGTPAEAYYHSIQYTCGNVGLIGVPIIAYVFVPFYYELNIVSINQYLEMRYDSLAARRVASALFIIQILLNQAVVIYAPALALAAVTTFPIWLSIVSVGSIASVYTAFGGMKAVVWTDALQFMVLLGGIVGVLVKGVIEVGGMGRVWDIAVQHNRAGPQILNWEVSVFERHTVWGLGWAGLLNLLSTYTCSQTAFQRYSSMKNLRHAYMSVFLLVPYYILLSILMLLVGLVLFATYVDCDPLAAGLIDSKDQILPFYVMDRLSGTPGIAGLFVACLFSGALSTISSGVNSQAAVTWEDWLSQTHYCSSLSKGTQAFLTKLIALGYGGVAVALGYGGVAVGLAFIAGSMGGVLQAAVAVTFAVAGPLMAAFIMAIFMPFTNAKGSCVAMILGTVLSLGFYFGSVSIGLTPELLPTSIQGCPTTHLNLTTTITPVDLSPAVRASDLDYPKKLLALSYTLLGTLGFTVALIIGIIVSIMTGCSGGRPIKPHLVHKWVRWTLPTYSTTTTTTSSKQRHSSTSKPYNNTTSTISSSSSSKLVSNNTQLNKKTGEICTRF</sequence>
<evidence type="ECO:0000256" key="6">
    <source>
        <dbReference type="ARBA" id="ARBA00022989"/>
    </source>
</evidence>
<feature type="transmembrane region" description="Helical" evidence="13">
    <location>
        <begin position="391"/>
        <end position="416"/>
    </location>
</feature>
<evidence type="ECO:0008006" key="16">
    <source>
        <dbReference type="Google" id="ProtNLM"/>
    </source>
</evidence>